<sequence length="331" mass="38279">MNGLTQIFQSPLRLIKVLRIISVAAVVLLAVRSFTSHASKWTRINSLPKVAYATLLLPDQNTNRSESDSDAYFLSARLLNYQLQHDDYTRTTRSIPFLVLVTRDVSSWKVDQLAREGATVVVVERFDVAWIEPGRERWRDVMIKLRLFELVDYERILFLDADTFLFKPMDGIFDDPAAQNRNTLQTATIESDEGPLPETYIFATTAEVMHTTHSYPPVPMSYFNAGFFLMSPSLNLYTYYTSLFKLPGRFDTTYPEQNLLNYAHRQEGNMPWARLSYSWNIVLPHPNDVKQGVASVHAKLWTPGTELQPIEEELQQRWLAKKQEMEKVFEE</sequence>
<dbReference type="Proteomes" id="UP000469558">
    <property type="component" value="Unassembled WGS sequence"/>
</dbReference>
<keyword evidence="2" id="KW-1185">Reference proteome</keyword>
<proteinExistence type="predicted"/>
<dbReference type="GO" id="GO:0016757">
    <property type="term" value="F:glycosyltransferase activity"/>
    <property type="evidence" value="ECO:0007669"/>
    <property type="project" value="InterPro"/>
</dbReference>
<organism evidence="1 2">
    <name type="scientific">Lachnellula suecica</name>
    <dbReference type="NCBI Taxonomy" id="602035"/>
    <lineage>
        <taxon>Eukaryota</taxon>
        <taxon>Fungi</taxon>
        <taxon>Dikarya</taxon>
        <taxon>Ascomycota</taxon>
        <taxon>Pezizomycotina</taxon>
        <taxon>Leotiomycetes</taxon>
        <taxon>Helotiales</taxon>
        <taxon>Lachnaceae</taxon>
        <taxon>Lachnellula</taxon>
    </lineage>
</organism>
<accession>A0A8T9CIJ9</accession>
<dbReference type="InterPro" id="IPR002495">
    <property type="entry name" value="Glyco_trans_8"/>
</dbReference>
<dbReference type="Pfam" id="PF01501">
    <property type="entry name" value="Glyco_transf_8"/>
    <property type="match status" value="1"/>
</dbReference>
<name>A0A8T9CIJ9_9HELO</name>
<evidence type="ECO:0000313" key="2">
    <source>
        <dbReference type="Proteomes" id="UP000469558"/>
    </source>
</evidence>
<dbReference type="SUPFAM" id="SSF53448">
    <property type="entry name" value="Nucleotide-diphospho-sugar transferases"/>
    <property type="match status" value="1"/>
</dbReference>
<dbReference type="PANTHER" id="PTHR11183">
    <property type="entry name" value="GLYCOGENIN SUBFAMILY MEMBER"/>
    <property type="match status" value="1"/>
</dbReference>
<dbReference type="OrthoDB" id="2014201at2759"/>
<gene>
    <name evidence="1" type="primary">mug136</name>
    <name evidence="1" type="ORF">LSUE1_G001321</name>
</gene>
<dbReference type="Gene3D" id="3.90.550.10">
    <property type="entry name" value="Spore Coat Polysaccharide Biosynthesis Protein SpsA, Chain A"/>
    <property type="match status" value="1"/>
</dbReference>
<dbReference type="AlphaFoldDB" id="A0A8T9CIJ9"/>
<protein>
    <submittedName>
        <fullName evidence="1">Meiotically up-regulated protein</fullName>
    </submittedName>
</protein>
<dbReference type="EMBL" id="QGMK01000019">
    <property type="protein sequence ID" value="TVY85271.1"/>
    <property type="molecule type" value="Genomic_DNA"/>
</dbReference>
<evidence type="ECO:0000313" key="1">
    <source>
        <dbReference type="EMBL" id="TVY85271.1"/>
    </source>
</evidence>
<dbReference type="InterPro" id="IPR029044">
    <property type="entry name" value="Nucleotide-diphossugar_trans"/>
</dbReference>
<comment type="caution">
    <text evidence="1">The sequence shown here is derived from an EMBL/GenBank/DDBJ whole genome shotgun (WGS) entry which is preliminary data.</text>
</comment>
<dbReference type="InterPro" id="IPR050587">
    <property type="entry name" value="GNT1/Glycosyltrans_8"/>
</dbReference>
<reference evidence="1 2" key="1">
    <citation type="submission" date="2018-05" db="EMBL/GenBank/DDBJ databases">
        <title>Genome sequencing and assembly of the regulated plant pathogen Lachnellula willkommii and related sister species for the development of diagnostic species identification markers.</title>
        <authorList>
            <person name="Giroux E."/>
            <person name="Bilodeau G."/>
        </authorList>
    </citation>
    <scope>NUCLEOTIDE SEQUENCE [LARGE SCALE GENOMIC DNA]</scope>
    <source>
        <strain evidence="1 2">CBS 268.59</strain>
    </source>
</reference>